<reference evidence="2 3" key="1">
    <citation type="journal article" date="2021" name="Elife">
        <title>Chloroplast acquisition without the gene transfer in kleptoplastic sea slugs, Plakobranchus ocellatus.</title>
        <authorList>
            <person name="Maeda T."/>
            <person name="Takahashi S."/>
            <person name="Yoshida T."/>
            <person name="Shimamura S."/>
            <person name="Takaki Y."/>
            <person name="Nagai Y."/>
            <person name="Toyoda A."/>
            <person name="Suzuki Y."/>
            <person name="Arimoto A."/>
            <person name="Ishii H."/>
            <person name="Satoh N."/>
            <person name="Nishiyama T."/>
            <person name="Hasebe M."/>
            <person name="Maruyama T."/>
            <person name="Minagawa J."/>
            <person name="Obokata J."/>
            <person name="Shigenobu S."/>
        </authorList>
    </citation>
    <scope>NUCLEOTIDE SEQUENCE [LARGE SCALE GENOMIC DNA]</scope>
</reference>
<feature type="region of interest" description="Disordered" evidence="1">
    <location>
        <begin position="1"/>
        <end position="23"/>
    </location>
</feature>
<feature type="region of interest" description="Disordered" evidence="1">
    <location>
        <begin position="54"/>
        <end position="84"/>
    </location>
</feature>
<evidence type="ECO:0000256" key="1">
    <source>
        <dbReference type="SAM" id="MobiDB-lite"/>
    </source>
</evidence>
<gene>
    <name evidence="2" type="ORF">PoB_006668600</name>
</gene>
<name>A0AAV4D7P4_9GAST</name>
<organism evidence="2 3">
    <name type="scientific">Plakobranchus ocellatus</name>
    <dbReference type="NCBI Taxonomy" id="259542"/>
    <lineage>
        <taxon>Eukaryota</taxon>
        <taxon>Metazoa</taxon>
        <taxon>Spiralia</taxon>
        <taxon>Lophotrochozoa</taxon>
        <taxon>Mollusca</taxon>
        <taxon>Gastropoda</taxon>
        <taxon>Heterobranchia</taxon>
        <taxon>Euthyneura</taxon>
        <taxon>Panpulmonata</taxon>
        <taxon>Sacoglossa</taxon>
        <taxon>Placobranchoidea</taxon>
        <taxon>Plakobranchidae</taxon>
        <taxon>Plakobranchus</taxon>
    </lineage>
</organism>
<accession>A0AAV4D7P4</accession>
<dbReference type="AlphaFoldDB" id="A0AAV4D7P4"/>
<sequence>MTIDSYITPGAPLSCSSPGTQGHRTKTMKFSSLLAELGQVNVMMMVDIDSTADSTFRQTEGEDEADSTFRQTEGEDEADSTFRQTEVQDEADSTFLQIEGEDEADSTFRQTEVQDKVHYPFRQTEGEDEADSTFRQTEDPSPPSPPLVSFSTPNPTSFSFLSIFFLCIKLSYSFFLFHYLVPPFAPSLPLCRDDLPPNPLYHSLELSGCPPARITLPYLRDHLRDHRLIGACPGCDSTQMSVPDHTEDVCSWSRRETAGTGR</sequence>
<protein>
    <submittedName>
        <fullName evidence="2">CCAAT-box DNA binding protein subunit b</fullName>
    </submittedName>
</protein>
<dbReference type="Proteomes" id="UP000735302">
    <property type="component" value="Unassembled WGS sequence"/>
</dbReference>
<proteinExistence type="predicted"/>
<dbReference type="EMBL" id="BLXT01007596">
    <property type="protein sequence ID" value="GFO40181.1"/>
    <property type="molecule type" value="Genomic_DNA"/>
</dbReference>
<keyword evidence="3" id="KW-1185">Reference proteome</keyword>
<evidence type="ECO:0000313" key="3">
    <source>
        <dbReference type="Proteomes" id="UP000735302"/>
    </source>
</evidence>
<evidence type="ECO:0000313" key="2">
    <source>
        <dbReference type="EMBL" id="GFO40181.1"/>
    </source>
</evidence>
<comment type="caution">
    <text evidence="2">The sequence shown here is derived from an EMBL/GenBank/DDBJ whole genome shotgun (WGS) entry which is preliminary data.</text>
</comment>
<feature type="region of interest" description="Disordered" evidence="1">
    <location>
        <begin position="101"/>
        <end position="150"/>
    </location>
</feature>